<comment type="catalytic activity">
    <reaction evidence="11">
        <text>2 [molybdopterin-synthase sulfur-carrier protein]-C-terminal-Gly-aminoethanethioate + cyclic pyranopterin phosphate + H2O = molybdopterin + 2 [molybdopterin-synthase sulfur-carrier protein]-C-terminal Gly-Gly + 2 H(+)</text>
        <dbReference type="Rhea" id="RHEA:26333"/>
        <dbReference type="Rhea" id="RHEA-COMP:12202"/>
        <dbReference type="Rhea" id="RHEA-COMP:19907"/>
        <dbReference type="ChEBI" id="CHEBI:15377"/>
        <dbReference type="ChEBI" id="CHEBI:15378"/>
        <dbReference type="ChEBI" id="CHEBI:58698"/>
        <dbReference type="ChEBI" id="CHEBI:59648"/>
        <dbReference type="ChEBI" id="CHEBI:90778"/>
        <dbReference type="ChEBI" id="CHEBI:232372"/>
        <dbReference type="EC" id="2.8.1.12"/>
    </reaction>
</comment>
<evidence type="ECO:0000256" key="10">
    <source>
        <dbReference type="ARBA" id="ARBA00032474"/>
    </source>
</evidence>
<dbReference type="SUPFAM" id="SSF54690">
    <property type="entry name" value="Molybdopterin synthase subunit MoaE"/>
    <property type="match status" value="1"/>
</dbReference>
<name>A0A6M4IMN5_9BACT</name>
<evidence type="ECO:0000256" key="11">
    <source>
        <dbReference type="ARBA" id="ARBA00049878"/>
    </source>
</evidence>
<proteinExistence type="inferred from homology"/>
<dbReference type="AlphaFoldDB" id="A0A6M4IMN5"/>
<evidence type="ECO:0000256" key="5">
    <source>
        <dbReference type="ARBA" id="ARBA00023150"/>
    </source>
</evidence>
<keyword evidence="5" id="KW-0501">Molybdenum cofactor biosynthesis</keyword>
<evidence type="ECO:0000256" key="6">
    <source>
        <dbReference type="ARBA" id="ARBA00026066"/>
    </source>
</evidence>
<comment type="similarity">
    <text evidence="2">Belongs to the MoaE family.</text>
</comment>
<organism evidence="12 13">
    <name type="scientific">Gemmatimonas groenlandica</name>
    <dbReference type="NCBI Taxonomy" id="2732249"/>
    <lineage>
        <taxon>Bacteria</taxon>
        <taxon>Pseudomonadati</taxon>
        <taxon>Gemmatimonadota</taxon>
        <taxon>Gemmatimonadia</taxon>
        <taxon>Gemmatimonadales</taxon>
        <taxon>Gemmatimonadaceae</taxon>
        <taxon>Gemmatimonas</taxon>
    </lineage>
</organism>
<evidence type="ECO:0000256" key="1">
    <source>
        <dbReference type="ARBA" id="ARBA00005046"/>
    </source>
</evidence>
<evidence type="ECO:0000256" key="8">
    <source>
        <dbReference type="ARBA" id="ARBA00030407"/>
    </source>
</evidence>
<comment type="pathway">
    <text evidence="1">Cofactor biosynthesis; molybdopterin biosynthesis.</text>
</comment>
<sequence>MTMSAHGVLHVAIVTTPIDVGALLSRAQAPGVGAVSMFLGTVRDLNDGRPVSGMEYEAYAPMAESELRAIAEETCARTAGLRLVVEHRVGTLEIGEASVAIVAAHAHRAQAMDGARDVIEALKQRVPIWKREHYVSGDREWIDPTKVRA</sequence>
<evidence type="ECO:0000256" key="3">
    <source>
        <dbReference type="ARBA" id="ARBA00011950"/>
    </source>
</evidence>
<accession>A0A6M4IMN5</accession>
<dbReference type="InterPro" id="IPR003448">
    <property type="entry name" value="Mopterin_biosynth_MoaE"/>
</dbReference>
<dbReference type="Proteomes" id="UP000500938">
    <property type="component" value="Chromosome"/>
</dbReference>
<evidence type="ECO:0000256" key="9">
    <source>
        <dbReference type="ARBA" id="ARBA00030781"/>
    </source>
</evidence>
<gene>
    <name evidence="12" type="ORF">HKW67_05690</name>
</gene>
<protein>
    <recommendedName>
        <fullName evidence="4">Molybdopterin synthase catalytic subunit</fullName>
        <ecNumber evidence="3">2.8.1.12</ecNumber>
    </recommendedName>
    <alternativeName>
        <fullName evidence="9">MPT synthase subunit 2</fullName>
    </alternativeName>
    <alternativeName>
        <fullName evidence="7">Molybdenum cofactor biosynthesis protein E</fullName>
    </alternativeName>
    <alternativeName>
        <fullName evidence="8">Molybdopterin-converting factor large subunit</fullName>
    </alternativeName>
    <alternativeName>
        <fullName evidence="10">Molybdopterin-converting factor subunit 2</fullName>
    </alternativeName>
</protein>
<comment type="subunit">
    <text evidence="6">Heterotetramer of 2 MoaD subunits and 2 MoaE subunits. Also stable as homodimer. The enzyme changes between these two forms during catalysis.</text>
</comment>
<evidence type="ECO:0000256" key="2">
    <source>
        <dbReference type="ARBA" id="ARBA00005426"/>
    </source>
</evidence>
<dbReference type="InterPro" id="IPR036563">
    <property type="entry name" value="MoaE_sf"/>
</dbReference>
<dbReference type="EC" id="2.8.1.12" evidence="3"/>
<dbReference type="Pfam" id="PF02391">
    <property type="entry name" value="MoaE"/>
    <property type="match status" value="1"/>
</dbReference>
<evidence type="ECO:0000256" key="4">
    <source>
        <dbReference type="ARBA" id="ARBA00013858"/>
    </source>
</evidence>
<dbReference type="GO" id="GO:0006777">
    <property type="term" value="P:Mo-molybdopterin cofactor biosynthetic process"/>
    <property type="evidence" value="ECO:0007669"/>
    <property type="project" value="UniProtKB-KW"/>
</dbReference>
<evidence type="ECO:0000313" key="12">
    <source>
        <dbReference type="EMBL" id="QJR35039.1"/>
    </source>
</evidence>
<evidence type="ECO:0000256" key="7">
    <source>
        <dbReference type="ARBA" id="ARBA00029745"/>
    </source>
</evidence>
<keyword evidence="13" id="KW-1185">Reference proteome</keyword>
<evidence type="ECO:0000313" key="13">
    <source>
        <dbReference type="Proteomes" id="UP000500938"/>
    </source>
</evidence>
<reference evidence="12 13" key="1">
    <citation type="submission" date="2020-05" db="EMBL/GenBank/DDBJ databases">
        <title>Complete genome sequence of Gemmatimonas greenlandica TET16.</title>
        <authorList>
            <person name="Zeng Y."/>
        </authorList>
    </citation>
    <scope>NUCLEOTIDE SEQUENCE [LARGE SCALE GENOMIC DNA]</scope>
    <source>
        <strain evidence="12 13">TET16</strain>
    </source>
</reference>
<dbReference type="Gene3D" id="3.90.1170.40">
    <property type="entry name" value="Molybdopterin biosynthesis MoaE subunit"/>
    <property type="match status" value="1"/>
</dbReference>
<dbReference type="EMBL" id="CP053085">
    <property type="protein sequence ID" value="QJR35039.1"/>
    <property type="molecule type" value="Genomic_DNA"/>
</dbReference>
<dbReference type="PANTHER" id="PTHR23404">
    <property type="entry name" value="MOLYBDOPTERIN SYNTHASE RELATED"/>
    <property type="match status" value="1"/>
</dbReference>
<dbReference type="GO" id="GO:0030366">
    <property type="term" value="F:molybdopterin synthase activity"/>
    <property type="evidence" value="ECO:0007669"/>
    <property type="project" value="UniProtKB-EC"/>
</dbReference>
<dbReference type="KEGG" id="ggr:HKW67_05690"/>
<dbReference type="CDD" id="cd00756">
    <property type="entry name" value="MoaE"/>
    <property type="match status" value="1"/>
</dbReference>